<dbReference type="RefSeq" id="YP_010678272.1">
    <property type="nucleotide sequence ID" value="NC_071033.1"/>
</dbReference>
<sequence>MTANRGLFVRNNGGVGTTPIEGRLALAGLVFENAPGIPRSGLLDQKAATVVSGAANMSYNVAPITPVVHRATGEGVYIFTLTGTTNVPTDAAPGTGSRWDLIYVKQNDLDKGDADNAAIVAVQKGTPGVSPTKPYADLPAGALVLAEAQVNAGASGTNGAGVTITQVWRYTALRGAALPIRNKAERDEITGPAKGMAIVRLDCDDWLQEYNGTAWTFVGWRKGTATATWYTSAGAGSRQIALINETKPYARLLNIEGRLSVLCPAIASGVSEINVAVSAATGQVTSAQGKARMAWTSGYSNVVQTKTVAARDVQVGAGGDAMVRLWIEVVNGAVSLTPTAPPIHSDLWYEYKPQDD</sequence>
<dbReference type="Proteomes" id="UP001200761">
    <property type="component" value="Segment"/>
</dbReference>
<gene>
    <name evidence="1" type="primary">21</name>
    <name evidence="1" type="ORF">SEA_CREWMATE_21</name>
</gene>
<proteinExistence type="predicted"/>
<accession>A0AA48Y402</accession>
<organism evidence="1 2">
    <name type="scientific">Arthrobacter phage Crewmate</name>
    <dbReference type="NCBI Taxonomy" id="2832317"/>
    <lineage>
        <taxon>Viruses</taxon>
        <taxon>Duplodnaviria</taxon>
        <taxon>Heunggongvirae</taxon>
        <taxon>Uroviricota</taxon>
        <taxon>Caudoviricetes</taxon>
        <taxon>Casidaviridae</taxon>
        <taxon>Manhattanvirus</taxon>
        <taxon>Manhattanvirus crewmate</taxon>
    </lineage>
</organism>
<evidence type="ECO:0000313" key="1">
    <source>
        <dbReference type="EMBL" id="UIW13273.1"/>
    </source>
</evidence>
<dbReference type="GeneID" id="77954666"/>
<protein>
    <submittedName>
        <fullName evidence="1">Minor tail protein</fullName>
    </submittedName>
</protein>
<evidence type="ECO:0000313" key="2">
    <source>
        <dbReference type="Proteomes" id="UP001200761"/>
    </source>
</evidence>
<name>A0AA48Y402_9CAUD</name>
<reference evidence="1" key="1">
    <citation type="submission" date="2021-11" db="EMBL/GenBank/DDBJ databases">
        <authorList>
            <person name="Furlong K.P."/>
            <person name="Ghanmi N."/>
            <person name="Islam M.S."/>
            <person name="Jung D."/>
            <person name="Madani M.T."/>
            <person name="Petrova A."/>
            <person name="Ristovski M."/>
            <person name="Salikini A."/>
            <person name="Uppal M."/>
            <person name="Tran A."/>
            <person name="Tremblay V."/>
            <person name="Williams E."/>
            <person name="Giles L."/>
            <person name="McCarthy L."/>
            <person name="Wheaton K.A."/>
            <person name="Chan K."/>
            <person name="Rudner A.D."/>
            <person name="Beyer A.R."/>
            <person name="Chong R.A."/>
            <person name="Edgington N.P."/>
            <person name="Freise A.C."/>
            <person name="Garcia Costas A.M."/>
            <person name="Gibb B.P."/>
            <person name="Klyczek K.K."/>
            <person name="Swerdlow S.J."/>
            <person name="Garlena R.A."/>
            <person name="Russell D.A."/>
            <person name="Jacobs-Sera D."/>
            <person name="Hatfull G.F."/>
        </authorList>
    </citation>
    <scope>NUCLEOTIDE SEQUENCE</scope>
</reference>
<dbReference type="KEGG" id="vg:77954666"/>
<dbReference type="EMBL" id="OL549189">
    <property type="protein sequence ID" value="UIW13273.1"/>
    <property type="molecule type" value="Genomic_DNA"/>
</dbReference>
<keyword evidence="2" id="KW-1185">Reference proteome</keyword>